<feature type="signal peptide" evidence="1">
    <location>
        <begin position="1"/>
        <end position="22"/>
    </location>
</feature>
<gene>
    <name evidence="2" type="ORF">SAMN04487954_11180</name>
</gene>
<evidence type="ECO:0008006" key="4">
    <source>
        <dbReference type="Google" id="ProtNLM"/>
    </source>
</evidence>
<sequence length="118" mass="12421">MRVALILLLSAWLMGCAATSSAPVPRGVPLAVSSQVAQAAVLDLLAERGYVIRHADAELGRVDAVLARWPGYRVRATVTPDGSGSRATLSATWGGRPLPPDRLDPLLSELEARLAAEP</sequence>
<keyword evidence="1" id="KW-0732">Signal</keyword>
<proteinExistence type="predicted"/>
<evidence type="ECO:0000313" key="2">
    <source>
        <dbReference type="EMBL" id="SDK09604.1"/>
    </source>
</evidence>
<evidence type="ECO:0000313" key="3">
    <source>
        <dbReference type="Proteomes" id="UP000198525"/>
    </source>
</evidence>
<accession>A0A1G8Z4P1</accession>
<dbReference type="AlphaFoldDB" id="A0A1G8Z4P1"/>
<dbReference type="RefSeq" id="WP_245682254.1">
    <property type="nucleotide sequence ID" value="NZ_FNES01000011.1"/>
</dbReference>
<keyword evidence="3" id="KW-1185">Reference proteome</keyword>
<reference evidence="2 3" key="1">
    <citation type="submission" date="2016-10" db="EMBL/GenBank/DDBJ databases">
        <authorList>
            <person name="de Groot N.N."/>
        </authorList>
    </citation>
    <scope>NUCLEOTIDE SEQUENCE [LARGE SCALE GENOMIC DNA]</scope>
    <source>
        <strain evidence="2 3">CGMCC 1.6133</strain>
    </source>
</reference>
<dbReference type="STRING" id="376427.SAMN04487954_11180"/>
<organism evidence="2 3">
    <name type="scientific">Billgrantia gudaonensis</name>
    <dbReference type="NCBI Taxonomy" id="376427"/>
    <lineage>
        <taxon>Bacteria</taxon>
        <taxon>Pseudomonadati</taxon>
        <taxon>Pseudomonadota</taxon>
        <taxon>Gammaproteobacteria</taxon>
        <taxon>Oceanospirillales</taxon>
        <taxon>Halomonadaceae</taxon>
        <taxon>Billgrantia</taxon>
    </lineage>
</organism>
<dbReference type="PROSITE" id="PS51257">
    <property type="entry name" value="PROKAR_LIPOPROTEIN"/>
    <property type="match status" value="1"/>
</dbReference>
<dbReference type="Proteomes" id="UP000198525">
    <property type="component" value="Unassembled WGS sequence"/>
</dbReference>
<protein>
    <recommendedName>
        <fullName evidence="4">Lipoprotein</fullName>
    </recommendedName>
</protein>
<dbReference type="EMBL" id="FNES01000011">
    <property type="protein sequence ID" value="SDK09604.1"/>
    <property type="molecule type" value="Genomic_DNA"/>
</dbReference>
<evidence type="ECO:0000256" key="1">
    <source>
        <dbReference type="SAM" id="SignalP"/>
    </source>
</evidence>
<feature type="chain" id="PRO_5011466860" description="Lipoprotein" evidence="1">
    <location>
        <begin position="23"/>
        <end position="118"/>
    </location>
</feature>
<name>A0A1G8Z4P1_9GAMM</name>